<name>A0A1F6NPT4_9BACT</name>
<reference evidence="1 2" key="1">
    <citation type="journal article" date="2016" name="Nat. Commun.">
        <title>Thousands of microbial genomes shed light on interconnected biogeochemical processes in an aquifer system.</title>
        <authorList>
            <person name="Anantharaman K."/>
            <person name="Brown C.T."/>
            <person name="Hug L.A."/>
            <person name="Sharon I."/>
            <person name="Castelle C.J."/>
            <person name="Probst A.J."/>
            <person name="Thomas B.C."/>
            <person name="Singh A."/>
            <person name="Wilkins M.J."/>
            <person name="Karaoz U."/>
            <person name="Brodie E.L."/>
            <person name="Williams K.H."/>
            <person name="Hubbard S.S."/>
            <person name="Banfield J.F."/>
        </authorList>
    </citation>
    <scope>NUCLEOTIDE SEQUENCE [LARGE SCALE GENOMIC DNA]</scope>
</reference>
<protein>
    <submittedName>
        <fullName evidence="1">Uncharacterized protein</fullName>
    </submittedName>
</protein>
<organism evidence="1 2">
    <name type="scientific">Candidatus Magasanikbacteria bacterium RIFOXYC12_FULL_33_11</name>
    <dbReference type="NCBI Taxonomy" id="1798701"/>
    <lineage>
        <taxon>Bacteria</taxon>
        <taxon>Candidatus Magasanikiibacteriota</taxon>
    </lineage>
</organism>
<evidence type="ECO:0000313" key="2">
    <source>
        <dbReference type="Proteomes" id="UP000178349"/>
    </source>
</evidence>
<sequence length="233" mass="27652">MNNKAVQHTLNIFKQVYRNLPPLVDESMRREMKEKIEEITEDGELTLEELENFMIFYGKQIWPFVQAFEDIYHVYHEKLSEKIFLAKASKGIVKKYHTIKETGVKFLDIFRGSLHNFFSHEERVELMDLLISLKQDIRKHAAQAVLTHEKGRYEEKVEKYGIMVNDINRVIQDLHKFANEADDNDLSLDVRGKVRAIEYSLAFLGPKISYHEILNLPEYYIGKKQEKKMRRMI</sequence>
<accession>A0A1F6NPT4</accession>
<dbReference type="EMBL" id="MFQW01000037">
    <property type="protein sequence ID" value="OGH85770.1"/>
    <property type="molecule type" value="Genomic_DNA"/>
</dbReference>
<comment type="caution">
    <text evidence="1">The sequence shown here is derived from an EMBL/GenBank/DDBJ whole genome shotgun (WGS) entry which is preliminary data.</text>
</comment>
<proteinExistence type="predicted"/>
<gene>
    <name evidence="1" type="ORF">A2493_00960</name>
</gene>
<evidence type="ECO:0000313" key="1">
    <source>
        <dbReference type="EMBL" id="OGH85770.1"/>
    </source>
</evidence>
<dbReference type="Proteomes" id="UP000178349">
    <property type="component" value="Unassembled WGS sequence"/>
</dbReference>
<dbReference type="AlphaFoldDB" id="A0A1F6NPT4"/>